<comment type="caution">
    <text evidence="1">The sequence shown here is derived from an EMBL/GenBank/DDBJ whole genome shotgun (WGS) entry which is preliminary data.</text>
</comment>
<gene>
    <name evidence="1" type="ORF">A7A09_008880</name>
</gene>
<dbReference type="EMBL" id="PXNQ02000004">
    <property type="protein sequence ID" value="RNF35066.1"/>
    <property type="molecule type" value="Genomic_DNA"/>
</dbReference>
<sequence length="147" mass="17065">MPKLAKPAETDAAVRQMNEYDSGPYSWKRMQPEAITEHPITESDARTICRSYVGMGCEARFRQRHIHENFRRCREAWWDCLRAASAPEVRLSCERMINNINLALGLHLHDQGAELARRNHEQREREKEASHRAAVEAAEAAAIDRWR</sequence>
<reference evidence="1" key="1">
    <citation type="submission" date="2018-05" db="EMBL/GenBank/DDBJ databases">
        <title>Reclassification of Methylarcula marina and Methylarcula terricola as Paracoccus methylarcula sp.nov., comb.nov. and Paracoccus terricola comb.nov.</title>
        <authorList>
            <person name="Shmareva M.N."/>
            <person name="Doronina N.V."/>
            <person name="Vasilenko O.V."/>
            <person name="Tarlachkov S.V."/>
            <person name="Trotsenko Y.A."/>
        </authorList>
    </citation>
    <scope>NUCLEOTIDE SEQUENCE [LARGE SCALE GENOMIC DNA]</scope>
    <source>
        <strain evidence="1">VKM B-2159</strain>
    </source>
</reference>
<dbReference type="Proteomes" id="UP000238137">
    <property type="component" value="Unassembled WGS sequence"/>
</dbReference>
<name>A0A3R7NCR0_9RHOB</name>
<evidence type="ECO:0000313" key="1">
    <source>
        <dbReference type="EMBL" id="RNF35066.1"/>
    </source>
</evidence>
<proteinExistence type="predicted"/>
<organism evidence="1 2">
    <name type="scientific">Paracoccus methylarcula</name>
    <dbReference type="NCBI Taxonomy" id="72022"/>
    <lineage>
        <taxon>Bacteria</taxon>
        <taxon>Pseudomonadati</taxon>
        <taxon>Pseudomonadota</taxon>
        <taxon>Alphaproteobacteria</taxon>
        <taxon>Rhodobacterales</taxon>
        <taxon>Paracoccaceae</taxon>
        <taxon>Paracoccus</taxon>
    </lineage>
</organism>
<dbReference type="AlphaFoldDB" id="A0A3R7NCR0"/>
<evidence type="ECO:0000313" key="2">
    <source>
        <dbReference type="Proteomes" id="UP000238137"/>
    </source>
</evidence>
<keyword evidence="2" id="KW-1185">Reference proteome</keyword>
<accession>A0A3R7NCR0</accession>
<protein>
    <submittedName>
        <fullName evidence="1">Uncharacterized protein</fullName>
    </submittedName>
</protein>